<dbReference type="SUPFAM" id="SSF53383">
    <property type="entry name" value="PLP-dependent transferases"/>
    <property type="match status" value="1"/>
</dbReference>
<name>A0ABU9DND8_9BACL</name>
<dbReference type="InterPro" id="IPR015421">
    <property type="entry name" value="PyrdxlP-dep_Trfase_major"/>
</dbReference>
<keyword evidence="5 9" id="KW-0808">Transferase</keyword>
<dbReference type="InterPro" id="IPR010164">
    <property type="entry name" value="Orn_aminotrans"/>
</dbReference>
<comment type="pathway">
    <text evidence="2">Amino-acid biosynthesis; L-proline biosynthesis; L-glutamate 5-semialdehyde from L-ornithine: step 1/1.</text>
</comment>
<dbReference type="EC" id="2.6.1.13" evidence="3"/>
<dbReference type="Pfam" id="PF00202">
    <property type="entry name" value="Aminotran_3"/>
    <property type="match status" value="1"/>
</dbReference>
<sequence length="407" mass="44500">MSSSDDVIREVERYGASNYQPLPVVIARAEGAWVEDIEGNRYLDMLSSYSALNHGHRHPRIMQALLDQAGKVALTSRAFHHEPLGALYALLHRFTGKTRFLPMNTGAEAVETAIKAARRWAYRVRRVPADQAEIIVCTGNFHGRTLTVTSFSTNDAYKDGFGPFGPGFRAVPFGDAEALRRAVTPHTAAFLVEPIQGEAGIIIPPDGYLQEAAEICRQHRVLLIADEIQTGLGRTGRMFACDWEGVTPDLYVLGKSLGGGVLPVSVVAGDDEVLQVFDPGSHGSTFGGNPLASAVAAEALRVLEEERLAERALELGTYLQAQLQGLLRLPWVKEIRGRGLFIGIELYGKARPYCELLMSRGLLCKETHDTIIRLAPPLTVEQDALDFAACQLIEALAENLNESKREG</sequence>
<dbReference type="Gene3D" id="3.90.1150.10">
    <property type="entry name" value="Aspartate Aminotransferase, domain 1"/>
    <property type="match status" value="1"/>
</dbReference>
<dbReference type="InterPro" id="IPR005814">
    <property type="entry name" value="Aminotrans_3"/>
</dbReference>
<protein>
    <recommendedName>
        <fullName evidence="3">ornithine aminotransferase</fullName>
        <ecNumber evidence="3">2.6.1.13</ecNumber>
    </recommendedName>
    <alternativeName>
        <fullName evidence="7">Ornithine--oxo-acid aminotransferase</fullName>
    </alternativeName>
</protein>
<comment type="caution">
    <text evidence="9">The sequence shown here is derived from an EMBL/GenBank/DDBJ whole genome shotgun (WGS) entry which is preliminary data.</text>
</comment>
<evidence type="ECO:0000313" key="9">
    <source>
        <dbReference type="EMBL" id="MEK8130386.1"/>
    </source>
</evidence>
<dbReference type="PANTHER" id="PTHR11986:SF18">
    <property type="entry name" value="ORNITHINE AMINOTRANSFERASE, MITOCHONDRIAL"/>
    <property type="match status" value="1"/>
</dbReference>
<dbReference type="PROSITE" id="PS00600">
    <property type="entry name" value="AA_TRANSFER_CLASS_3"/>
    <property type="match status" value="1"/>
</dbReference>
<dbReference type="Gene3D" id="3.40.640.10">
    <property type="entry name" value="Type I PLP-dependent aspartate aminotransferase-like (Major domain)"/>
    <property type="match status" value="1"/>
</dbReference>
<evidence type="ECO:0000256" key="2">
    <source>
        <dbReference type="ARBA" id="ARBA00004998"/>
    </source>
</evidence>
<evidence type="ECO:0000313" key="10">
    <source>
        <dbReference type="Proteomes" id="UP001469365"/>
    </source>
</evidence>
<dbReference type="NCBIfam" id="TIGR01885">
    <property type="entry name" value="Orn_aminotrans"/>
    <property type="match status" value="1"/>
</dbReference>
<comment type="similarity">
    <text evidence="8">Belongs to the class-III pyridoxal-phosphate-dependent aminotransferase family.</text>
</comment>
<evidence type="ECO:0000256" key="5">
    <source>
        <dbReference type="ARBA" id="ARBA00022679"/>
    </source>
</evidence>
<dbReference type="CDD" id="cd00610">
    <property type="entry name" value="OAT_like"/>
    <property type="match status" value="1"/>
</dbReference>
<evidence type="ECO:0000256" key="1">
    <source>
        <dbReference type="ARBA" id="ARBA00001933"/>
    </source>
</evidence>
<dbReference type="PANTHER" id="PTHR11986">
    <property type="entry name" value="AMINOTRANSFERASE CLASS III"/>
    <property type="match status" value="1"/>
</dbReference>
<dbReference type="PIRSF" id="PIRSF000521">
    <property type="entry name" value="Transaminase_4ab_Lys_Orn"/>
    <property type="match status" value="1"/>
</dbReference>
<dbReference type="Proteomes" id="UP001469365">
    <property type="component" value="Unassembled WGS sequence"/>
</dbReference>
<dbReference type="GO" id="GO:0004587">
    <property type="term" value="F:ornithine aminotransferase activity"/>
    <property type="evidence" value="ECO:0007669"/>
    <property type="project" value="UniProtKB-EC"/>
</dbReference>
<evidence type="ECO:0000256" key="6">
    <source>
        <dbReference type="ARBA" id="ARBA00022898"/>
    </source>
</evidence>
<keyword evidence="10" id="KW-1185">Reference proteome</keyword>
<evidence type="ECO:0000256" key="3">
    <source>
        <dbReference type="ARBA" id="ARBA00012924"/>
    </source>
</evidence>
<evidence type="ECO:0000256" key="7">
    <source>
        <dbReference type="ARBA" id="ARBA00030587"/>
    </source>
</evidence>
<dbReference type="InterPro" id="IPR015424">
    <property type="entry name" value="PyrdxlP-dep_Trfase"/>
</dbReference>
<comment type="cofactor">
    <cofactor evidence="1">
        <name>pyridoxal 5'-phosphate</name>
        <dbReference type="ChEBI" id="CHEBI:597326"/>
    </cofactor>
</comment>
<dbReference type="RefSeq" id="WP_341417520.1">
    <property type="nucleotide sequence ID" value="NZ_JBBPCC010000014.1"/>
</dbReference>
<evidence type="ECO:0000256" key="4">
    <source>
        <dbReference type="ARBA" id="ARBA00022576"/>
    </source>
</evidence>
<dbReference type="InterPro" id="IPR049704">
    <property type="entry name" value="Aminotrans_3_PPA_site"/>
</dbReference>
<dbReference type="InterPro" id="IPR015422">
    <property type="entry name" value="PyrdxlP-dep_Trfase_small"/>
</dbReference>
<proteinExistence type="inferred from homology"/>
<dbReference type="EMBL" id="JBBPCC010000014">
    <property type="protein sequence ID" value="MEK8130386.1"/>
    <property type="molecule type" value="Genomic_DNA"/>
</dbReference>
<accession>A0ABU9DND8</accession>
<dbReference type="InterPro" id="IPR050103">
    <property type="entry name" value="Class-III_PLP-dep_AT"/>
</dbReference>
<reference evidence="9 10" key="1">
    <citation type="submission" date="2024-04" db="EMBL/GenBank/DDBJ databases">
        <title>draft genome sequnece of Paenibacillus filicis.</title>
        <authorList>
            <person name="Kim D.-U."/>
        </authorList>
    </citation>
    <scope>NUCLEOTIDE SEQUENCE [LARGE SCALE GENOMIC DNA]</scope>
    <source>
        <strain evidence="9 10">KACC14197</strain>
    </source>
</reference>
<keyword evidence="6 8" id="KW-0663">Pyridoxal phosphate</keyword>
<organism evidence="9 10">
    <name type="scientific">Paenibacillus filicis</name>
    <dbReference type="NCBI Taxonomy" id="669464"/>
    <lineage>
        <taxon>Bacteria</taxon>
        <taxon>Bacillati</taxon>
        <taxon>Bacillota</taxon>
        <taxon>Bacilli</taxon>
        <taxon>Bacillales</taxon>
        <taxon>Paenibacillaceae</taxon>
        <taxon>Paenibacillus</taxon>
    </lineage>
</organism>
<keyword evidence="4 9" id="KW-0032">Aminotransferase</keyword>
<evidence type="ECO:0000256" key="8">
    <source>
        <dbReference type="RuleBase" id="RU003560"/>
    </source>
</evidence>
<gene>
    <name evidence="9" type="primary">rocD</name>
    <name evidence="9" type="ORF">WMW72_20985</name>
</gene>